<feature type="region of interest" description="Disordered" evidence="1">
    <location>
        <begin position="140"/>
        <end position="219"/>
    </location>
</feature>
<proteinExistence type="predicted"/>
<protein>
    <submittedName>
        <fullName evidence="2">Uncharacterized protein</fullName>
    </submittedName>
</protein>
<keyword evidence="3" id="KW-1185">Reference proteome</keyword>
<gene>
    <name evidence="2" type="ORF">QTO34_008228</name>
</gene>
<organism evidence="2 3">
    <name type="scientific">Cnephaeus nilssonii</name>
    <name type="common">Northern bat</name>
    <name type="synonym">Eptesicus nilssonii</name>
    <dbReference type="NCBI Taxonomy" id="3371016"/>
    <lineage>
        <taxon>Eukaryota</taxon>
        <taxon>Metazoa</taxon>
        <taxon>Chordata</taxon>
        <taxon>Craniata</taxon>
        <taxon>Vertebrata</taxon>
        <taxon>Euteleostomi</taxon>
        <taxon>Mammalia</taxon>
        <taxon>Eutheria</taxon>
        <taxon>Laurasiatheria</taxon>
        <taxon>Chiroptera</taxon>
        <taxon>Yangochiroptera</taxon>
        <taxon>Vespertilionidae</taxon>
        <taxon>Cnephaeus</taxon>
    </lineage>
</organism>
<dbReference type="EMBL" id="JAULJE010000002">
    <property type="protein sequence ID" value="KAK1345764.1"/>
    <property type="molecule type" value="Genomic_DNA"/>
</dbReference>
<evidence type="ECO:0000256" key="1">
    <source>
        <dbReference type="SAM" id="MobiDB-lite"/>
    </source>
</evidence>
<dbReference type="AlphaFoldDB" id="A0AA40LW47"/>
<feature type="compositionally biased region" description="Basic residues" evidence="1">
    <location>
        <begin position="182"/>
        <end position="194"/>
    </location>
</feature>
<reference evidence="2" key="1">
    <citation type="submission" date="2023-06" db="EMBL/GenBank/DDBJ databases">
        <title>Reference genome for the Northern bat (Eptesicus nilssonii), a most northern bat species.</title>
        <authorList>
            <person name="Laine V.N."/>
            <person name="Pulliainen A.T."/>
            <person name="Lilley T.M."/>
        </authorList>
    </citation>
    <scope>NUCLEOTIDE SEQUENCE</scope>
    <source>
        <strain evidence="2">BLF_Eptnil</strain>
        <tissue evidence="2">Kidney</tissue>
    </source>
</reference>
<sequence length="392" mass="43555">MQSGRACHPGGAKRTRRHYLVAVGTTSLRILNPAAKVVPDALQGLEEKIRLSEKQSEKGKVEIHWKEWKKANEVDHMELVGDVKDQDAELTAPLAPRAQRLYHGCRRLSEGLGCLRTASRTGPPRSKAKAGDLAACLLPRKAFRKPPQRRRLSEGLGRRRTASRTGPPRSKAKAGDLAACLLRRKAFRKPPQRRRLSEGLGRGRTASRTGPPRSKAKAGDLAACLLPRKAFRKPPQRRRLSEGLGRLRTASRTGPPRSKAKAGDLAACLLRRKAFRKPPQRRKLSEGLGRLRTASRTGPPRSKAKAGDLAACLLRRKAFRKPPQRRRLSEGLGHRRTARWCTSYPKTNILKSIHHINILVAVSKAEKKEILGTVPETQKEEPAIKVCDLDQN</sequence>
<comment type="caution">
    <text evidence="2">The sequence shown here is derived from an EMBL/GenBank/DDBJ whole genome shotgun (WGS) entry which is preliminary data.</text>
</comment>
<feature type="region of interest" description="Disordered" evidence="1">
    <location>
        <begin position="234"/>
        <end position="263"/>
    </location>
</feature>
<evidence type="ECO:0000313" key="2">
    <source>
        <dbReference type="EMBL" id="KAK1345764.1"/>
    </source>
</evidence>
<evidence type="ECO:0000313" key="3">
    <source>
        <dbReference type="Proteomes" id="UP001177744"/>
    </source>
</evidence>
<feature type="compositionally biased region" description="Basic residues" evidence="1">
    <location>
        <begin position="141"/>
        <end position="150"/>
    </location>
</feature>
<name>A0AA40LW47_CNENI</name>
<dbReference type="Proteomes" id="UP001177744">
    <property type="component" value="Unassembled WGS sequence"/>
</dbReference>
<accession>A0AA40LW47</accession>